<dbReference type="EMBL" id="CM046388">
    <property type="protein sequence ID" value="KAI8572442.1"/>
    <property type="molecule type" value="Genomic_DNA"/>
</dbReference>
<accession>A0ACC0Q6I0</accession>
<evidence type="ECO:0000313" key="1">
    <source>
        <dbReference type="EMBL" id="KAI8572442.1"/>
    </source>
</evidence>
<proteinExistence type="predicted"/>
<organism evidence="1 2">
    <name type="scientific">Rhododendron molle</name>
    <name type="common">Chinese azalea</name>
    <name type="synonym">Azalea mollis</name>
    <dbReference type="NCBI Taxonomy" id="49168"/>
    <lineage>
        <taxon>Eukaryota</taxon>
        <taxon>Viridiplantae</taxon>
        <taxon>Streptophyta</taxon>
        <taxon>Embryophyta</taxon>
        <taxon>Tracheophyta</taxon>
        <taxon>Spermatophyta</taxon>
        <taxon>Magnoliopsida</taxon>
        <taxon>eudicotyledons</taxon>
        <taxon>Gunneridae</taxon>
        <taxon>Pentapetalae</taxon>
        <taxon>asterids</taxon>
        <taxon>Ericales</taxon>
        <taxon>Ericaceae</taxon>
        <taxon>Ericoideae</taxon>
        <taxon>Rhodoreae</taxon>
        <taxon>Rhododendron</taxon>
    </lineage>
</organism>
<keyword evidence="2" id="KW-1185">Reference proteome</keyword>
<sequence>MASRPSPCHNWVQADETLLVSVLKSMVESQLWTTGSGHFHLGYTSYLKRFMDSDFPNAGIEEWQIEAKIKKWRRTCFITVDLIDRPGFEWDASENMVVAEDYFGLHSSKLTNKPGRQEMFNFHCLMIDVFASFPIPRSPRSMSRWRKNK</sequence>
<reference evidence="1" key="1">
    <citation type="submission" date="2022-02" db="EMBL/GenBank/DDBJ databases">
        <title>Plant Genome Project.</title>
        <authorList>
            <person name="Zhang R.-G."/>
        </authorList>
    </citation>
    <scope>NUCLEOTIDE SEQUENCE</scope>
    <source>
        <strain evidence="1">AT1</strain>
    </source>
</reference>
<name>A0ACC0Q6I0_RHOML</name>
<gene>
    <name evidence="1" type="ORF">RHMOL_Rhmol01G0198900</name>
</gene>
<evidence type="ECO:0000313" key="2">
    <source>
        <dbReference type="Proteomes" id="UP001062846"/>
    </source>
</evidence>
<protein>
    <submittedName>
        <fullName evidence="1">Uncharacterized protein</fullName>
    </submittedName>
</protein>
<dbReference type="Proteomes" id="UP001062846">
    <property type="component" value="Chromosome 1"/>
</dbReference>
<comment type="caution">
    <text evidence="1">The sequence shown here is derived from an EMBL/GenBank/DDBJ whole genome shotgun (WGS) entry which is preliminary data.</text>
</comment>